<organism evidence="2 3">
    <name type="scientific">Vagococcus teuberi</name>
    <dbReference type="NCBI Taxonomy" id="519472"/>
    <lineage>
        <taxon>Bacteria</taxon>
        <taxon>Bacillati</taxon>
        <taxon>Bacillota</taxon>
        <taxon>Bacilli</taxon>
        <taxon>Lactobacillales</taxon>
        <taxon>Enterococcaceae</taxon>
        <taxon>Vagococcus</taxon>
    </lineage>
</organism>
<dbReference type="OrthoDB" id="2200339at2"/>
<feature type="transmembrane region" description="Helical" evidence="1">
    <location>
        <begin position="65"/>
        <end position="85"/>
    </location>
</feature>
<dbReference type="InterPro" id="IPR019235">
    <property type="entry name" value="DUF2178_TM"/>
</dbReference>
<dbReference type="Pfam" id="PF09946">
    <property type="entry name" value="DUF2178"/>
    <property type="match status" value="1"/>
</dbReference>
<evidence type="ECO:0000313" key="2">
    <source>
        <dbReference type="EMBL" id="APB31259.1"/>
    </source>
</evidence>
<dbReference type="Proteomes" id="UP000191200">
    <property type="component" value="Chromosome"/>
</dbReference>
<feature type="transmembrane region" description="Helical" evidence="1">
    <location>
        <begin position="29"/>
        <end position="45"/>
    </location>
</feature>
<sequence length="121" mass="13962">MKKELTNKSWLIGFLGCIGVLGVKGEPNFLLFFSFFSGFQYIWLYKLGTMYDERLIANKNKAAGIALKIALIFGLISNLAISFLFTDYEILYRWTLGIFSFTFAIGLNSWAYLTYKYDKED</sequence>
<dbReference type="EMBL" id="CP017267">
    <property type="protein sequence ID" value="APB31259.1"/>
    <property type="molecule type" value="Genomic_DNA"/>
</dbReference>
<keyword evidence="1" id="KW-1133">Transmembrane helix</keyword>
<keyword evidence="1" id="KW-0472">Membrane</keyword>
<proteinExistence type="predicted"/>
<dbReference type="KEGG" id="vte:BHY08_05105"/>
<evidence type="ECO:0000313" key="3">
    <source>
        <dbReference type="Proteomes" id="UP000191200"/>
    </source>
</evidence>
<keyword evidence="3" id="KW-1185">Reference proteome</keyword>
<dbReference type="AlphaFoldDB" id="A0A1J0A5P6"/>
<name>A0A1J0A5P6_9ENTE</name>
<dbReference type="STRING" id="519472.BHY08_05105"/>
<gene>
    <name evidence="2" type="ORF">BHY08_05105</name>
</gene>
<reference evidence="2 3" key="1">
    <citation type="submission" date="2016-09" db="EMBL/GenBank/DDBJ databases">
        <title>Vagococcus teuberi sp. nov., isolated from the Malian artisanal sour milk fene.</title>
        <authorList>
            <person name="Wullschleger S."/>
            <person name="Seifert C."/>
            <person name="Baumgartner S."/>
            <person name="Lacroix C."/>
            <person name="Bonfoh B."/>
            <person name="Stevens M.J."/>
            <person name="Meile L."/>
        </authorList>
    </citation>
    <scope>NUCLEOTIDE SEQUENCE [LARGE SCALE GENOMIC DNA]</scope>
    <source>
        <strain evidence="2 3">DSM 21459</strain>
    </source>
</reference>
<protein>
    <recommendedName>
        <fullName evidence="4">DUF3796 domain-containing protein</fullName>
    </recommendedName>
</protein>
<accession>A0A1J0A5P6</accession>
<keyword evidence="1" id="KW-0812">Transmembrane</keyword>
<feature type="transmembrane region" description="Helical" evidence="1">
    <location>
        <begin position="91"/>
        <end position="113"/>
    </location>
</feature>
<evidence type="ECO:0008006" key="4">
    <source>
        <dbReference type="Google" id="ProtNLM"/>
    </source>
</evidence>
<dbReference type="RefSeq" id="WP_071456849.1">
    <property type="nucleotide sequence ID" value="NZ_CP017267.1"/>
</dbReference>
<evidence type="ECO:0000256" key="1">
    <source>
        <dbReference type="SAM" id="Phobius"/>
    </source>
</evidence>